<dbReference type="InterPro" id="IPR004352">
    <property type="entry name" value="GH114_TIM-barrel"/>
</dbReference>
<sequence>MYLKKITIFTLVILLVGCSSIENMIKRDVVKHVELTTSEVQKYNQSKWLYQLQKLDVKETDGENFSFAVVGSELGGKNGKKLSQKEVQYLKDNGMTPVAYLSIGEASFYEWFWKEEWGSFSEGAVQVTNEAPSWLGKVPNKDWPEGVKVRYWDSEWWEIIKTQLDFIIASGYEGVYLDIVDAFQYWGNDGTYGEDNEERFETDPLNEEEAADKMMKLIENISIYTKATNSDFLVFPQNGESIVQYDDDQSFLHAIDGIGLEDLWFNEEDLSIYTENRLPYIKKFSEAGKIVLSVDYVDDGEGYEGENEDRINYYLRECLAAGFYCYPALSDRELDRTWGIEGLK</sequence>
<evidence type="ECO:0000313" key="3">
    <source>
        <dbReference type="Proteomes" id="UP001597318"/>
    </source>
</evidence>
<comment type="caution">
    <text evidence="2">The sequence shown here is derived from an EMBL/GenBank/DDBJ whole genome shotgun (WGS) entry which is preliminary data.</text>
</comment>
<dbReference type="InterPro" id="IPR016062">
    <property type="entry name" value="TM1410-rel"/>
</dbReference>
<dbReference type="EMBL" id="JBHUIK010000002">
    <property type="protein sequence ID" value="MFD2213997.1"/>
    <property type="molecule type" value="Genomic_DNA"/>
</dbReference>
<dbReference type="SUPFAM" id="SSF51445">
    <property type="entry name" value="(Trans)glycosidases"/>
    <property type="match status" value="1"/>
</dbReference>
<dbReference type="Gene3D" id="3.20.20.70">
    <property type="entry name" value="Aldolase class I"/>
    <property type="match status" value="1"/>
</dbReference>
<proteinExistence type="predicted"/>
<gene>
    <name evidence="2" type="ORF">ACFSKK_09930</name>
</gene>
<dbReference type="PANTHER" id="PTHR35882:SF1">
    <property type="match status" value="1"/>
</dbReference>
<dbReference type="RefSeq" id="WP_247344458.1">
    <property type="nucleotide sequence ID" value="NZ_CP095550.1"/>
</dbReference>
<evidence type="ECO:0000259" key="1">
    <source>
        <dbReference type="Pfam" id="PF03537"/>
    </source>
</evidence>
<dbReference type="PANTHER" id="PTHR35882">
    <property type="entry name" value="PELA"/>
    <property type="match status" value="1"/>
</dbReference>
<dbReference type="InterPro" id="IPR013785">
    <property type="entry name" value="Aldolase_TIM"/>
</dbReference>
<evidence type="ECO:0000313" key="2">
    <source>
        <dbReference type="EMBL" id="MFD2213997.1"/>
    </source>
</evidence>
<organism evidence="2 3">
    <name type="scientific">Metabacillus endolithicus</name>
    <dbReference type="NCBI Taxonomy" id="1535204"/>
    <lineage>
        <taxon>Bacteria</taxon>
        <taxon>Bacillati</taxon>
        <taxon>Bacillota</taxon>
        <taxon>Bacilli</taxon>
        <taxon>Bacillales</taxon>
        <taxon>Bacillaceae</taxon>
        <taxon>Metabacillus</taxon>
    </lineage>
</organism>
<feature type="domain" description="Glycoside-hydrolase family GH114 TIM-barrel" evidence="1">
    <location>
        <begin position="48"/>
        <end position="303"/>
    </location>
</feature>
<dbReference type="InterPro" id="IPR017853">
    <property type="entry name" value="GH"/>
</dbReference>
<keyword evidence="2" id="KW-0378">Hydrolase</keyword>
<dbReference type="Pfam" id="PF03537">
    <property type="entry name" value="Glyco_hydro_114"/>
    <property type="match status" value="1"/>
</dbReference>
<dbReference type="GO" id="GO:0016787">
    <property type="term" value="F:hydrolase activity"/>
    <property type="evidence" value="ECO:0007669"/>
    <property type="project" value="UniProtKB-KW"/>
</dbReference>
<dbReference type="PROSITE" id="PS51257">
    <property type="entry name" value="PROKAR_LIPOPROTEIN"/>
    <property type="match status" value="1"/>
</dbReference>
<keyword evidence="3" id="KW-1185">Reference proteome</keyword>
<protein>
    <submittedName>
        <fullName evidence="2">MJ1477/TM1410 family putative glycoside hydrolase</fullName>
    </submittedName>
</protein>
<dbReference type="PRINTS" id="PR01545">
    <property type="entry name" value="THEMAYE10DUF"/>
</dbReference>
<name>A0ABW5BV04_9BACI</name>
<dbReference type="InterPro" id="IPR016063">
    <property type="entry name" value="TM1410_Glycdase"/>
</dbReference>
<accession>A0ABW5BV04</accession>
<reference evidence="3" key="1">
    <citation type="journal article" date="2019" name="Int. J. Syst. Evol. Microbiol.">
        <title>The Global Catalogue of Microorganisms (GCM) 10K type strain sequencing project: providing services to taxonomists for standard genome sequencing and annotation.</title>
        <authorList>
            <consortium name="The Broad Institute Genomics Platform"/>
            <consortium name="The Broad Institute Genome Sequencing Center for Infectious Disease"/>
            <person name="Wu L."/>
            <person name="Ma J."/>
        </authorList>
    </citation>
    <scope>NUCLEOTIDE SEQUENCE [LARGE SCALE GENOMIC DNA]</scope>
    <source>
        <strain evidence="3">CGMCC 1.15474</strain>
    </source>
</reference>
<dbReference type="NCBIfam" id="TIGR01370">
    <property type="entry name" value="MJ1477/TM1410 family putative glycoside hydrolase"/>
    <property type="match status" value="1"/>
</dbReference>
<dbReference type="Proteomes" id="UP001597318">
    <property type="component" value="Unassembled WGS sequence"/>
</dbReference>